<evidence type="ECO:0000313" key="4">
    <source>
        <dbReference type="Proteomes" id="UP000563601"/>
    </source>
</evidence>
<protein>
    <submittedName>
        <fullName evidence="1">Capsular polysaccharide export protein</fullName>
    </submittedName>
    <submittedName>
        <fullName evidence="2">Capsule biosynthesis protein</fullName>
    </submittedName>
</protein>
<proteinExistence type="predicted"/>
<organism evidence="1 4">
    <name type="scientific">Microbulbifer hydrolyticus</name>
    <dbReference type="NCBI Taxonomy" id="48074"/>
    <lineage>
        <taxon>Bacteria</taxon>
        <taxon>Pseudomonadati</taxon>
        <taxon>Pseudomonadota</taxon>
        <taxon>Gammaproteobacteria</taxon>
        <taxon>Cellvibrionales</taxon>
        <taxon>Microbulbiferaceae</taxon>
        <taxon>Microbulbifer</taxon>
    </lineage>
</organism>
<dbReference type="RefSeq" id="WP_161859257.1">
    <property type="nucleotide sequence ID" value="NZ_CP047491.1"/>
</dbReference>
<dbReference type="OrthoDB" id="9794206at2"/>
<dbReference type="Proteomes" id="UP000464675">
    <property type="component" value="Chromosome"/>
</dbReference>
<dbReference type="Pfam" id="PF05159">
    <property type="entry name" value="Capsule_synth"/>
    <property type="match status" value="1"/>
</dbReference>
<gene>
    <name evidence="2" type="ORF">GTQ55_13760</name>
    <name evidence="1" type="ORF">HNQ53_002521</name>
</gene>
<dbReference type="EMBL" id="CP047491">
    <property type="protein sequence ID" value="QHQ39945.1"/>
    <property type="molecule type" value="Genomic_DNA"/>
</dbReference>
<dbReference type="CDD" id="cd16441">
    <property type="entry name" value="beta_Kdo_transferase_KpsS"/>
    <property type="match status" value="1"/>
</dbReference>
<evidence type="ECO:0000313" key="1">
    <source>
        <dbReference type="EMBL" id="MBB5212296.1"/>
    </source>
</evidence>
<reference evidence="2 3" key="1">
    <citation type="submission" date="2020-01" db="EMBL/GenBank/DDBJ databases">
        <title>The possibility of degradation of plastic by Microbulbifer hydrolyticus IRE-31.</title>
        <authorList>
            <person name="Liu L."/>
        </authorList>
    </citation>
    <scope>NUCLEOTIDE SEQUENCE [LARGE SCALE GENOMIC DNA]</scope>
    <source>
        <strain evidence="2 3">IRE-31</strain>
    </source>
</reference>
<name>A0A6P1TE58_9GAMM</name>
<dbReference type="GO" id="GO:0015774">
    <property type="term" value="P:polysaccharide transport"/>
    <property type="evidence" value="ECO:0007669"/>
    <property type="project" value="InterPro"/>
</dbReference>
<accession>A0A6P1TE58</accession>
<sequence>MSGVVFLQGPLGPFFARCARYFSERGLQTHKINFNGGDRLFGWADHLVDYRGGPAGWPEYFAGYLRQHDIRAVVVYGDCRYYHREARAVCEAQGVSFWAYEEGYLRPDFVTLEQGGVNGFSGTDWSPEAVHNYTPHNRSNTIRIGQTFWQRAWFAIAYYITSCFSRREFSGYRHHRPRNCVQEALCWLKSLYRKGLYKFTQRKYTASLVERHSGEYYLYALQTQDDFQLREHSDFDDIEDSIGEVVRSFAQGAAEHELLVIKHHPMDRGFCHYGKLINRLAREHKVRGRVVYCHDLHLPTLLKHARGLVTINSTVGISALLHKVPTITLGRALYDQPGLTHQGTLSEFWQSPQPVDPEFFRAFRTYLYERTQLDGSFFKDMDHAVALSWLRMAPVLVSGIERPVPQLEDEKDYLAA</sequence>
<dbReference type="EMBL" id="JACHHR010000003">
    <property type="protein sequence ID" value="MBB5212296.1"/>
    <property type="molecule type" value="Genomic_DNA"/>
</dbReference>
<dbReference type="AlphaFoldDB" id="A0A6P1TE58"/>
<evidence type="ECO:0000313" key="2">
    <source>
        <dbReference type="EMBL" id="QHQ39945.1"/>
    </source>
</evidence>
<dbReference type="InterPro" id="IPR007833">
    <property type="entry name" value="Capsule_polysaccharide_synth"/>
</dbReference>
<evidence type="ECO:0000313" key="3">
    <source>
        <dbReference type="Proteomes" id="UP000464675"/>
    </source>
</evidence>
<dbReference type="GO" id="GO:0000271">
    <property type="term" value="P:polysaccharide biosynthetic process"/>
    <property type="evidence" value="ECO:0007669"/>
    <property type="project" value="InterPro"/>
</dbReference>
<reference evidence="1 4" key="2">
    <citation type="submission" date="2020-08" db="EMBL/GenBank/DDBJ databases">
        <title>Genomic Encyclopedia of Type Strains, Phase IV (KMG-IV): sequencing the most valuable type-strain genomes for metagenomic binning, comparative biology and taxonomic classification.</title>
        <authorList>
            <person name="Goeker M."/>
        </authorList>
    </citation>
    <scope>NUCLEOTIDE SEQUENCE [LARGE SCALE GENOMIC DNA]</scope>
    <source>
        <strain evidence="1 4">DSM 11525</strain>
    </source>
</reference>
<keyword evidence="3" id="KW-1185">Reference proteome</keyword>
<dbReference type="Proteomes" id="UP000563601">
    <property type="component" value="Unassembled WGS sequence"/>
</dbReference>